<organism evidence="4 5">
    <name type="scientific">Juglans regia</name>
    <name type="common">English walnut</name>
    <dbReference type="NCBI Taxonomy" id="51240"/>
    <lineage>
        <taxon>Eukaryota</taxon>
        <taxon>Viridiplantae</taxon>
        <taxon>Streptophyta</taxon>
        <taxon>Embryophyta</taxon>
        <taxon>Tracheophyta</taxon>
        <taxon>Spermatophyta</taxon>
        <taxon>Magnoliopsida</taxon>
        <taxon>eudicotyledons</taxon>
        <taxon>Gunneridae</taxon>
        <taxon>Pentapetalae</taxon>
        <taxon>rosids</taxon>
        <taxon>fabids</taxon>
        <taxon>Fagales</taxon>
        <taxon>Juglandaceae</taxon>
        <taxon>Juglans</taxon>
    </lineage>
</organism>
<name>A0A2I4EE65_JUGRE</name>
<dbReference type="GO" id="GO:0006401">
    <property type="term" value="P:RNA catabolic process"/>
    <property type="evidence" value="ECO:0000318"/>
    <property type="project" value="GO_Central"/>
</dbReference>
<accession>A0A2I4EE65</accession>
<dbReference type="PANTHER" id="PTHR11240:SF72">
    <property type="entry name" value="RIBONUCLEASE 1"/>
    <property type="match status" value="1"/>
</dbReference>
<dbReference type="Gramene" id="Jr13_15570_p1">
    <property type="protein sequence ID" value="cds.Jr13_15570_p1"/>
    <property type="gene ID" value="Jr13_15570"/>
</dbReference>
<dbReference type="InterPro" id="IPR001568">
    <property type="entry name" value="RNase_T2-like"/>
</dbReference>
<keyword evidence="4" id="KW-1185">Reference proteome</keyword>
<dbReference type="PANTHER" id="PTHR11240">
    <property type="entry name" value="RIBONUCLEASE T2"/>
    <property type="match status" value="1"/>
</dbReference>
<dbReference type="Gene3D" id="3.90.730.10">
    <property type="entry name" value="Ribonuclease T2-like"/>
    <property type="match status" value="1"/>
</dbReference>
<dbReference type="OrthoDB" id="435754at2759"/>
<dbReference type="CDD" id="cd01061">
    <property type="entry name" value="RNase_T2_euk"/>
    <property type="match status" value="1"/>
</dbReference>
<dbReference type="GeneID" id="108988783"/>
<evidence type="ECO:0000256" key="2">
    <source>
        <dbReference type="ARBA" id="ARBA00023157"/>
    </source>
</evidence>
<proteinExistence type="inferred from homology"/>
<dbReference type="AlphaFoldDB" id="A0A2I4EE65"/>
<keyword evidence="2" id="KW-1015">Disulfide bond</keyword>
<dbReference type="GO" id="GO:0004521">
    <property type="term" value="F:RNA endonuclease activity"/>
    <property type="evidence" value="ECO:0000318"/>
    <property type="project" value="GO_Central"/>
</dbReference>
<dbReference type="SUPFAM" id="SSF55895">
    <property type="entry name" value="Ribonuclease Rh-like"/>
    <property type="match status" value="1"/>
</dbReference>
<dbReference type="KEGG" id="jre:108988783"/>
<dbReference type="Proteomes" id="UP000235220">
    <property type="component" value="Chromosome 13"/>
</dbReference>
<dbReference type="GO" id="GO:0005576">
    <property type="term" value="C:extracellular region"/>
    <property type="evidence" value="ECO:0000318"/>
    <property type="project" value="GO_Central"/>
</dbReference>
<dbReference type="RefSeq" id="XP_018817685.1">
    <property type="nucleotide sequence ID" value="XM_018962140.2"/>
</dbReference>
<evidence type="ECO:0000313" key="4">
    <source>
        <dbReference type="Proteomes" id="UP000235220"/>
    </source>
</evidence>
<gene>
    <name evidence="5" type="primary">LOC108988783</name>
</gene>
<sequence length="232" mass="26083">MNSYHSYFVELLVLQCLALASASLGYNFHYFVQQWPGSQPYVTRKSCYPTTGKPATNFSITGFRPYYKDGSSETFCNVSNNPFDLSKISDLTSKMQANWPSLARPCSDSTTGLWSHEWDKYGTCSESRYLPGEHAYFKAALDLKDRVNILQILEESGIQPNGGFYNLSSIHSAIHKAIGYDPWIKCNTDASGNGQLYQIYLCVGRYELTFTECPVLPRTTEDCASAIKFPAF</sequence>
<evidence type="ECO:0000256" key="1">
    <source>
        <dbReference type="ARBA" id="ARBA00007469"/>
    </source>
</evidence>
<protein>
    <submittedName>
        <fullName evidence="5">Extracellular ribonuclease LE-like</fullName>
    </submittedName>
</protein>
<dbReference type="GO" id="GO:0033897">
    <property type="term" value="F:ribonuclease T2 activity"/>
    <property type="evidence" value="ECO:0007669"/>
    <property type="project" value="InterPro"/>
</dbReference>
<evidence type="ECO:0000256" key="3">
    <source>
        <dbReference type="RuleBase" id="RU004328"/>
    </source>
</evidence>
<evidence type="ECO:0000313" key="5">
    <source>
        <dbReference type="RefSeq" id="XP_018817685.1"/>
    </source>
</evidence>
<dbReference type="GO" id="GO:0003723">
    <property type="term" value="F:RNA binding"/>
    <property type="evidence" value="ECO:0007669"/>
    <property type="project" value="InterPro"/>
</dbReference>
<comment type="similarity">
    <text evidence="1 3">Belongs to the RNase T2 family.</text>
</comment>
<dbReference type="Pfam" id="PF00445">
    <property type="entry name" value="Ribonuclease_T2"/>
    <property type="match status" value="1"/>
</dbReference>
<dbReference type="InterPro" id="IPR036430">
    <property type="entry name" value="RNase_T2-like_sf"/>
</dbReference>
<dbReference type="InterPro" id="IPR033697">
    <property type="entry name" value="Ribonuclease_T2_eukaryotic"/>
</dbReference>
<reference evidence="5" key="1">
    <citation type="submission" date="2025-08" db="UniProtKB">
        <authorList>
            <consortium name="RefSeq"/>
        </authorList>
    </citation>
    <scope>IDENTIFICATION</scope>
    <source>
        <tissue evidence="5">Leaves</tissue>
    </source>
</reference>